<comment type="caution">
    <text evidence="1">The sequence shown here is derived from an EMBL/GenBank/DDBJ whole genome shotgun (WGS) entry which is preliminary data.</text>
</comment>
<evidence type="ECO:0000313" key="4">
    <source>
        <dbReference type="Proteomes" id="UP000321947"/>
    </source>
</evidence>
<evidence type="ECO:0000313" key="3">
    <source>
        <dbReference type="Proteomes" id="UP000321393"/>
    </source>
</evidence>
<dbReference type="EMBL" id="SSTE01016227">
    <property type="protein sequence ID" value="KAA0042025.1"/>
    <property type="molecule type" value="Genomic_DNA"/>
</dbReference>
<reference evidence="3 4" key="1">
    <citation type="submission" date="2019-08" db="EMBL/GenBank/DDBJ databases">
        <title>Draft genome sequences of two oriental melons (Cucumis melo L. var makuwa).</title>
        <authorList>
            <person name="Kwon S.-Y."/>
        </authorList>
    </citation>
    <scope>NUCLEOTIDE SEQUENCE [LARGE SCALE GENOMIC DNA]</scope>
    <source>
        <strain evidence="4">cv. Chang Bougi</strain>
        <strain evidence="3">cv. SW 3</strain>
        <tissue evidence="1">Leaf</tissue>
    </source>
</reference>
<dbReference type="Proteomes" id="UP000321393">
    <property type="component" value="Unassembled WGS sequence"/>
</dbReference>
<evidence type="ECO:0000313" key="1">
    <source>
        <dbReference type="EMBL" id="KAA0042025.1"/>
    </source>
</evidence>
<organism evidence="1 3">
    <name type="scientific">Cucumis melo var. makuwa</name>
    <name type="common">Oriental melon</name>
    <dbReference type="NCBI Taxonomy" id="1194695"/>
    <lineage>
        <taxon>Eukaryota</taxon>
        <taxon>Viridiplantae</taxon>
        <taxon>Streptophyta</taxon>
        <taxon>Embryophyta</taxon>
        <taxon>Tracheophyta</taxon>
        <taxon>Spermatophyta</taxon>
        <taxon>Magnoliopsida</taxon>
        <taxon>eudicotyledons</taxon>
        <taxon>Gunneridae</taxon>
        <taxon>Pentapetalae</taxon>
        <taxon>rosids</taxon>
        <taxon>fabids</taxon>
        <taxon>Cucurbitales</taxon>
        <taxon>Cucurbitaceae</taxon>
        <taxon>Benincaseae</taxon>
        <taxon>Cucumis</taxon>
    </lineage>
</organism>
<dbReference type="AlphaFoldDB" id="A0A5A7TKS1"/>
<sequence>MHGVRMRGRCFKSTPTRRLYRLPSKKSKVNIYERSHLSVHDENMADSAAKGVETTPSVSETYIFEMDLDECDDVSLARLLRKGLFSNVEPSGTSCFCHFS</sequence>
<gene>
    <name evidence="2" type="ORF">E5676_scaffold306G002660</name>
    <name evidence="1" type="ORF">E6C27_scaffold67G004770</name>
</gene>
<dbReference type="EMBL" id="SSTD01007940">
    <property type="protein sequence ID" value="TYK17961.1"/>
    <property type="molecule type" value="Genomic_DNA"/>
</dbReference>
<name>A0A5A7TKS1_CUCMM</name>
<proteinExistence type="predicted"/>
<dbReference type="Proteomes" id="UP000321947">
    <property type="component" value="Unassembled WGS sequence"/>
</dbReference>
<protein>
    <submittedName>
        <fullName evidence="1">Uncharacterized protein</fullName>
    </submittedName>
</protein>
<evidence type="ECO:0000313" key="2">
    <source>
        <dbReference type="EMBL" id="TYK17961.1"/>
    </source>
</evidence>
<accession>A0A5A7TKS1</accession>